<keyword evidence="6" id="KW-0229">DNA integration</keyword>
<evidence type="ECO:0000256" key="8">
    <source>
        <dbReference type="ARBA" id="ARBA00022932"/>
    </source>
</evidence>
<evidence type="ECO:0000256" key="9">
    <source>
        <dbReference type="ARBA" id="ARBA00023125"/>
    </source>
</evidence>
<dbReference type="Pfam" id="PF17921">
    <property type="entry name" value="Integrase_H2C2"/>
    <property type="match status" value="1"/>
</dbReference>
<evidence type="ECO:0000256" key="2">
    <source>
        <dbReference type="ARBA" id="ARBA00022723"/>
    </source>
</evidence>
<dbReference type="Pfam" id="PF10551">
    <property type="entry name" value="MULE"/>
    <property type="match status" value="1"/>
</dbReference>
<feature type="domain" description="Integrase zinc-binding" evidence="12">
    <location>
        <begin position="426"/>
        <end position="471"/>
    </location>
</feature>
<evidence type="ECO:0000259" key="11">
    <source>
        <dbReference type="Pfam" id="PF10551"/>
    </source>
</evidence>
<keyword evidence="1" id="KW-0645">Protease</keyword>
<accession>A0A6L2KHK0</accession>
<evidence type="ECO:0000256" key="3">
    <source>
        <dbReference type="ARBA" id="ARBA00022750"/>
    </source>
</evidence>
<dbReference type="GO" id="GO:0046872">
    <property type="term" value="F:metal ion binding"/>
    <property type="evidence" value="ECO:0007669"/>
    <property type="project" value="UniProtKB-KW"/>
</dbReference>
<evidence type="ECO:0000256" key="1">
    <source>
        <dbReference type="ARBA" id="ARBA00022670"/>
    </source>
</evidence>
<keyword evidence="8" id="KW-0548">Nucleotidyltransferase</keyword>
<dbReference type="CDD" id="cd09272">
    <property type="entry name" value="RNase_HI_RT_Ty1"/>
    <property type="match status" value="1"/>
</dbReference>
<organism evidence="14">
    <name type="scientific">Tanacetum cinerariifolium</name>
    <name type="common">Dalmatian daisy</name>
    <name type="synonym">Chrysanthemum cinerariifolium</name>
    <dbReference type="NCBI Taxonomy" id="118510"/>
    <lineage>
        <taxon>Eukaryota</taxon>
        <taxon>Viridiplantae</taxon>
        <taxon>Streptophyta</taxon>
        <taxon>Embryophyta</taxon>
        <taxon>Tracheophyta</taxon>
        <taxon>Spermatophyta</taxon>
        <taxon>Magnoliopsida</taxon>
        <taxon>eudicotyledons</taxon>
        <taxon>Gunneridae</taxon>
        <taxon>Pentapetalae</taxon>
        <taxon>asterids</taxon>
        <taxon>campanulids</taxon>
        <taxon>Asterales</taxon>
        <taxon>Asteraceae</taxon>
        <taxon>Asteroideae</taxon>
        <taxon>Anthemideae</taxon>
        <taxon>Anthemidinae</taxon>
        <taxon>Tanacetum</taxon>
    </lineage>
</organism>
<keyword evidence="7 14" id="KW-0695">RNA-directed DNA polymerase</keyword>
<reference evidence="14" key="1">
    <citation type="journal article" date="2019" name="Sci. Rep.">
        <title>Draft genome of Tanacetum cinerariifolium, the natural source of mosquito coil.</title>
        <authorList>
            <person name="Yamashiro T."/>
            <person name="Shiraishi A."/>
            <person name="Satake H."/>
            <person name="Nakayama K."/>
        </authorList>
    </citation>
    <scope>NUCLEOTIDE SEQUENCE</scope>
</reference>
<dbReference type="SUPFAM" id="SSF53098">
    <property type="entry name" value="Ribonuclease H-like"/>
    <property type="match status" value="1"/>
</dbReference>
<dbReference type="InterPro" id="IPR012337">
    <property type="entry name" value="RNaseH-like_sf"/>
</dbReference>
<dbReference type="Pfam" id="PF24626">
    <property type="entry name" value="SH3_Tf2-1"/>
    <property type="match status" value="1"/>
</dbReference>
<evidence type="ECO:0000256" key="5">
    <source>
        <dbReference type="ARBA" id="ARBA00022842"/>
    </source>
</evidence>
<dbReference type="Gene3D" id="1.10.340.70">
    <property type="match status" value="1"/>
</dbReference>
<dbReference type="InterPro" id="IPR050951">
    <property type="entry name" value="Retrovirus_Pol_polyprotein"/>
</dbReference>
<feature type="domain" description="MULE transposase" evidence="11">
    <location>
        <begin position="141"/>
        <end position="217"/>
    </location>
</feature>
<comment type="caution">
    <text evidence="14">The sequence shown here is derived from an EMBL/GenBank/DDBJ whole genome shotgun (WGS) entry which is preliminary data.</text>
</comment>
<dbReference type="AlphaFoldDB" id="A0A6L2KHK0"/>
<evidence type="ECO:0000256" key="6">
    <source>
        <dbReference type="ARBA" id="ARBA00022908"/>
    </source>
</evidence>
<evidence type="ECO:0000313" key="14">
    <source>
        <dbReference type="EMBL" id="GEU48856.1"/>
    </source>
</evidence>
<evidence type="ECO:0000256" key="7">
    <source>
        <dbReference type="ARBA" id="ARBA00022918"/>
    </source>
</evidence>
<dbReference type="GO" id="GO:0015074">
    <property type="term" value="P:DNA integration"/>
    <property type="evidence" value="ECO:0007669"/>
    <property type="project" value="UniProtKB-KW"/>
</dbReference>
<dbReference type="GO" id="GO:0004190">
    <property type="term" value="F:aspartic-type endopeptidase activity"/>
    <property type="evidence" value="ECO:0007669"/>
    <property type="project" value="UniProtKB-KW"/>
</dbReference>
<evidence type="ECO:0000256" key="10">
    <source>
        <dbReference type="ARBA" id="ARBA00023172"/>
    </source>
</evidence>
<sequence length="747" mass="84913">MKDLGEAAYILGIKIYTDRSRRLIDLCQSDYIEKILKRYFMENSKRGTIPMQEKLKLIKSQGASTPAGKQRMQNIPYASANPDADDLKSETGYVFILNGGVVDWKSTKQSIFASSSTDAKHIATFDVSKEAVWIRKFITGLVALDGNNHILPLAYGVGKSKTFRSWDWFLTKLKECTIGKQDNLAIISDGVVSIALAIKNVFPNAFHGRCCRHLVMNLREKCPRFISKEELFWKACKAYRISNLEERFSTLRDWLPSVANKLDMTGFEKWARVYFLGETRCLIAILPSVMDKRPPRRPRDYDHFRSKGEDFGVYAGRDGDGLRINMNLERGNSGNANGMTPTGFTLYASGEQVSLSEFSPGLLDLHSFDTELLTEVDVPGLDVIRDMVTVDPYFLVVLQGVQSGEKTDFVLHNGFLFKGNQLCIPDSSLCLQIIKVLHGEGHVGRDRTLQLDQASYFRLTMRKKMDRYVKSLRLTLAWILCWGYLLLKGVLSHFWRSLWKMVNTQLNFSSAYHPQTDGQTKVVNKSLGSSLRCLVGHHVKAYDQKLCQAEFVHNHAVNRRSEFSPFQVVYSAQPRGPLDLMTPQVSRSVPKKVQDFVEGLHDVHKVVCDNLVLANSKYKQDADQKRRHVDFEVGDFVWAVLTKDHFLVGEYNKLSAKKIGPLEVMEKMNSNAYHLKLPSHIRCSDVFNMKHLLPYHGDSSDEDSVGNSRTDFVYLGGNDVNLGIEEWADLFLEAEDRVRKISLLKWA</sequence>
<keyword evidence="9" id="KW-0238">DNA-binding</keyword>
<keyword evidence="8" id="KW-0239">DNA-directed DNA polymerase</keyword>
<feature type="domain" description="Tf2-1-like SH3-like" evidence="13">
    <location>
        <begin position="634"/>
        <end position="696"/>
    </location>
</feature>
<evidence type="ECO:0000256" key="4">
    <source>
        <dbReference type="ARBA" id="ARBA00022801"/>
    </source>
</evidence>
<dbReference type="EMBL" id="BKCJ010002481">
    <property type="protein sequence ID" value="GEU48856.1"/>
    <property type="molecule type" value="Genomic_DNA"/>
</dbReference>
<dbReference type="PANTHER" id="PTHR37984">
    <property type="entry name" value="PROTEIN CBG26694"/>
    <property type="match status" value="1"/>
</dbReference>
<evidence type="ECO:0000259" key="13">
    <source>
        <dbReference type="Pfam" id="PF24626"/>
    </source>
</evidence>
<gene>
    <name evidence="14" type="ORF">Tci_020834</name>
</gene>
<keyword evidence="10" id="KW-0233">DNA recombination</keyword>
<keyword evidence="2" id="KW-0479">Metal-binding</keyword>
<name>A0A6L2KHK0_TANCI</name>
<dbReference type="InterPro" id="IPR018289">
    <property type="entry name" value="MULE_transposase_dom"/>
</dbReference>
<dbReference type="Gene3D" id="3.30.420.10">
    <property type="entry name" value="Ribonuclease H-like superfamily/Ribonuclease H"/>
    <property type="match status" value="1"/>
</dbReference>
<protein>
    <submittedName>
        <fullName evidence="14">Putative reverse transcriptase domain-containing protein</fullName>
    </submittedName>
</protein>
<dbReference type="InterPro" id="IPR056924">
    <property type="entry name" value="SH3_Tf2-1"/>
</dbReference>
<dbReference type="GO" id="GO:0003677">
    <property type="term" value="F:DNA binding"/>
    <property type="evidence" value="ECO:0007669"/>
    <property type="project" value="UniProtKB-KW"/>
</dbReference>
<keyword evidence="5" id="KW-0460">Magnesium</keyword>
<proteinExistence type="predicted"/>
<keyword evidence="4" id="KW-0378">Hydrolase</keyword>
<keyword evidence="3" id="KW-0064">Aspartyl protease</keyword>
<dbReference type="GO" id="GO:0003964">
    <property type="term" value="F:RNA-directed DNA polymerase activity"/>
    <property type="evidence" value="ECO:0007669"/>
    <property type="project" value="UniProtKB-KW"/>
</dbReference>
<dbReference type="InterPro" id="IPR041588">
    <property type="entry name" value="Integrase_H2C2"/>
</dbReference>
<keyword evidence="8" id="KW-0808">Transferase</keyword>
<dbReference type="InterPro" id="IPR036397">
    <property type="entry name" value="RNaseH_sf"/>
</dbReference>
<evidence type="ECO:0000259" key="12">
    <source>
        <dbReference type="Pfam" id="PF17921"/>
    </source>
</evidence>
<dbReference type="GO" id="GO:0006310">
    <property type="term" value="P:DNA recombination"/>
    <property type="evidence" value="ECO:0007669"/>
    <property type="project" value="UniProtKB-KW"/>
</dbReference>
<dbReference type="GO" id="GO:0006508">
    <property type="term" value="P:proteolysis"/>
    <property type="evidence" value="ECO:0007669"/>
    <property type="project" value="UniProtKB-KW"/>
</dbReference>
<dbReference type="PANTHER" id="PTHR37984:SF5">
    <property type="entry name" value="PROTEIN NYNRIN-LIKE"/>
    <property type="match status" value="1"/>
</dbReference>
<dbReference type="GO" id="GO:0003887">
    <property type="term" value="F:DNA-directed DNA polymerase activity"/>
    <property type="evidence" value="ECO:0007669"/>
    <property type="project" value="UniProtKB-KW"/>
</dbReference>